<evidence type="ECO:0000313" key="1">
    <source>
        <dbReference type="EMBL" id="RPD52465.1"/>
    </source>
</evidence>
<dbReference type="Proteomes" id="UP000313359">
    <property type="component" value="Unassembled WGS sequence"/>
</dbReference>
<keyword evidence="2" id="KW-1185">Reference proteome</keyword>
<evidence type="ECO:0000313" key="2">
    <source>
        <dbReference type="Proteomes" id="UP000313359"/>
    </source>
</evidence>
<dbReference type="EMBL" id="ML122359">
    <property type="protein sequence ID" value="RPD52465.1"/>
    <property type="molecule type" value="Genomic_DNA"/>
</dbReference>
<name>A0A5C2RPM0_9APHY</name>
<sequence length="93" mass="10461">MTTTQHMRNTLHLYAEVDDNIWLPLFASFLHVSQSRYELKLTTANIDAVEAIHVCVDRNFDVDCSEKCGGHVAVKRSMYASQMEGRFGASSGH</sequence>
<proteinExistence type="predicted"/>
<accession>A0A5C2RPM0</accession>
<gene>
    <name evidence="1" type="ORF">L227DRAFT_617787</name>
</gene>
<dbReference type="AlphaFoldDB" id="A0A5C2RPM0"/>
<protein>
    <submittedName>
        <fullName evidence="1">Uncharacterized protein</fullName>
    </submittedName>
</protein>
<reference evidence="1" key="1">
    <citation type="journal article" date="2018" name="Genome Biol. Evol.">
        <title>Genomics and development of Lentinus tigrinus, a white-rot wood-decaying mushroom with dimorphic fruiting bodies.</title>
        <authorList>
            <person name="Wu B."/>
            <person name="Xu Z."/>
            <person name="Knudson A."/>
            <person name="Carlson A."/>
            <person name="Chen N."/>
            <person name="Kovaka S."/>
            <person name="LaButti K."/>
            <person name="Lipzen A."/>
            <person name="Pennachio C."/>
            <person name="Riley R."/>
            <person name="Schakwitz W."/>
            <person name="Umezawa K."/>
            <person name="Ohm R.A."/>
            <person name="Grigoriev I.V."/>
            <person name="Nagy L.G."/>
            <person name="Gibbons J."/>
            <person name="Hibbett D."/>
        </authorList>
    </citation>
    <scope>NUCLEOTIDE SEQUENCE [LARGE SCALE GENOMIC DNA]</scope>
    <source>
        <strain evidence="1">ALCF2SS1-6</strain>
    </source>
</reference>
<organism evidence="1 2">
    <name type="scientific">Lentinus tigrinus ALCF2SS1-6</name>
    <dbReference type="NCBI Taxonomy" id="1328759"/>
    <lineage>
        <taxon>Eukaryota</taxon>
        <taxon>Fungi</taxon>
        <taxon>Dikarya</taxon>
        <taxon>Basidiomycota</taxon>
        <taxon>Agaricomycotina</taxon>
        <taxon>Agaricomycetes</taxon>
        <taxon>Polyporales</taxon>
        <taxon>Polyporaceae</taxon>
        <taxon>Lentinus</taxon>
    </lineage>
</organism>